<feature type="transmembrane region" description="Helical" evidence="1">
    <location>
        <begin position="6"/>
        <end position="26"/>
    </location>
</feature>
<dbReference type="PANTHER" id="PTHR30383">
    <property type="entry name" value="THIOESTERASE 1/PROTEASE 1/LYSOPHOSPHOLIPASE L1"/>
    <property type="match status" value="1"/>
</dbReference>
<dbReference type="InterPro" id="IPR036514">
    <property type="entry name" value="SGNH_hydro_sf"/>
</dbReference>
<evidence type="ECO:0000256" key="1">
    <source>
        <dbReference type="SAM" id="Phobius"/>
    </source>
</evidence>
<keyword evidence="4" id="KW-1185">Reference proteome</keyword>
<gene>
    <name evidence="3" type="ORF">GRI35_05880</name>
</gene>
<dbReference type="RefSeq" id="WP_160613296.1">
    <property type="nucleotide sequence ID" value="NZ_JAUFQM010000001.1"/>
</dbReference>
<dbReference type="GO" id="GO:0016788">
    <property type="term" value="F:hydrolase activity, acting on ester bonds"/>
    <property type="evidence" value="ECO:0007669"/>
    <property type="project" value="UniProtKB-ARBA"/>
</dbReference>
<dbReference type="PANTHER" id="PTHR30383:SF29">
    <property type="entry name" value="SGNH HYDROLASE-TYPE ESTERASE DOMAIN-CONTAINING PROTEIN"/>
    <property type="match status" value="1"/>
</dbReference>
<keyword evidence="1" id="KW-0812">Transmembrane</keyword>
<dbReference type="Proteomes" id="UP000460290">
    <property type="component" value="Unassembled WGS sequence"/>
</dbReference>
<organism evidence="3 4">
    <name type="scientific">Pontixanthobacter aestiaquae</name>
    <dbReference type="NCBI Taxonomy" id="1509367"/>
    <lineage>
        <taxon>Bacteria</taxon>
        <taxon>Pseudomonadati</taxon>
        <taxon>Pseudomonadota</taxon>
        <taxon>Alphaproteobacteria</taxon>
        <taxon>Sphingomonadales</taxon>
        <taxon>Erythrobacteraceae</taxon>
        <taxon>Pontixanthobacter</taxon>
    </lineage>
</organism>
<evidence type="ECO:0000313" key="4">
    <source>
        <dbReference type="Proteomes" id="UP000460290"/>
    </source>
</evidence>
<keyword evidence="1" id="KW-1133">Transmembrane helix</keyword>
<evidence type="ECO:0000313" key="3">
    <source>
        <dbReference type="EMBL" id="MXO82892.1"/>
    </source>
</evidence>
<dbReference type="EMBL" id="WTYZ01000001">
    <property type="protein sequence ID" value="MXO82892.1"/>
    <property type="molecule type" value="Genomic_DNA"/>
</dbReference>
<name>A0A844Z6F0_9SPHN</name>
<accession>A0A844Z6F0</accession>
<evidence type="ECO:0000259" key="2">
    <source>
        <dbReference type="Pfam" id="PF13472"/>
    </source>
</evidence>
<dbReference type="InterPro" id="IPR013830">
    <property type="entry name" value="SGNH_hydro"/>
</dbReference>
<feature type="domain" description="SGNH hydrolase-type esterase" evidence="2">
    <location>
        <begin position="82"/>
        <end position="217"/>
    </location>
</feature>
<keyword evidence="1" id="KW-0472">Membrane</keyword>
<dbReference type="OrthoDB" id="1828825at2"/>
<comment type="caution">
    <text evidence="3">The sequence shown here is derived from an EMBL/GenBank/DDBJ whole genome shotgun (WGS) entry which is preliminary data.</text>
</comment>
<dbReference type="Gene3D" id="3.40.50.1110">
    <property type="entry name" value="SGNH hydrolase"/>
    <property type="match status" value="1"/>
</dbReference>
<proteinExistence type="predicted"/>
<protein>
    <recommendedName>
        <fullName evidence="2">SGNH hydrolase-type esterase domain-containing protein</fullName>
    </recommendedName>
</protein>
<dbReference type="AlphaFoldDB" id="A0A844Z6F0"/>
<dbReference type="Pfam" id="PF13472">
    <property type="entry name" value="Lipase_GDSL_2"/>
    <property type="match status" value="1"/>
</dbReference>
<reference evidence="3 4" key="1">
    <citation type="submission" date="2019-12" db="EMBL/GenBank/DDBJ databases">
        <title>Genomic-based taxomic classification of the family Erythrobacteraceae.</title>
        <authorList>
            <person name="Xu L."/>
        </authorList>
    </citation>
    <scope>NUCLEOTIDE SEQUENCE [LARGE SCALE GENOMIC DNA]</scope>
    <source>
        <strain evidence="3 4">KCTC 42006</strain>
    </source>
</reference>
<dbReference type="SUPFAM" id="SSF52266">
    <property type="entry name" value="SGNH hydrolase"/>
    <property type="match status" value="1"/>
</dbReference>
<dbReference type="InterPro" id="IPR051532">
    <property type="entry name" value="Ester_Hydrolysis_Enzymes"/>
</dbReference>
<sequence length="233" mass="25427">MRRALMLGGVAYIIALHIIAVLAFFAPHLLPYQGWRLDLPPSEPTAYVTQRHRHIVWQDKHSGTGAVALLGASHFEAMDPSLLGRPVLKYAAGGDTIRNTAERVLDYPNLANASVIIVWVGFNDTVHREPEEIVADFPKLLERLPANVPIITLAQAPTTRADKQADIAALNAGYRPLCEADLRCQFLDIVPLLAAPDGSLAPHYDRGDGVHLNRAGYVALAEAIKPLLPDQES</sequence>